<name>A0A1V8SIX6_9PEZI</name>
<evidence type="ECO:0000256" key="1">
    <source>
        <dbReference type="SAM" id="MobiDB-lite"/>
    </source>
</evidence>
<proteinExistence type="predicted"/>
<feature type="region of interest" description="Disordered" evidence="1">
    <location>
        <begin position="66"/>
        <end position="88"/>
    </location>
</feature>
<sequence length="138" mass="14877">MTEFESEPAELNADTPRASIDSTSSQAPGFKRYGGTVSYPNSRTNSITRKHTRYGTVNGISDLQIPSARSSMSSARTAPSTPRGDWDELLSAGSKKKTLLDLQREALPILEDEAGSRNELGDAGDGAEDSVVGDRRTW</sequence>
<organism evidence="2 3">
    <name type="scientific">Cryoendolithus antarcticus</name>
    <dbReference type="NCBI Taxonomy" id="1507870"/>
    <lineage>
        <taxon>Eukaryota</taxon>
        <taxon>Fungi</taxon>
        <taxon>Dikarya</taxon>
        <taxon>Ascomycota</taxon>
        <taxon>Pezizomycotina</taxon>
        <taxon>Dothideomycetes</taxon>
        <taxon>Dothideomycetidae</taxon>
        <taxon>Cladosporiales</taxon>
        <taxon>Cladosporiaceae</taxon>
        <taxon>Cryoendolithus</taxon>
    </lineage>
</organism>
<feature type="compositionally biased region" description="Polar residues" evidence="1">
    <location>
        <begin position="38"/>
        <end position="47"/>
    </location>
</feature>
<dbReference type="Proteomes" id="UP000192596">
    <property type="component" value="Unassembled WGS sequence"/>
</dbReference>
<dbReference type="EMBL" id="NAJO01000043">
    <property type="protein sequence ID" value="OQN98821.1"/>
    <property type="molecule type" value="Genomic_DNA"/>
</dbReference>
<dbReference type="InParanoid" id="A0A1V8SIX6"/>
<feature type="region of interest" description="Disordered" evidence="1">
    <location>
        <begin position="1"/>
        <end position="50"/>
    </location>
</feature>
<accession>A0A1V8SIX6</accession>
<evidence type="ECO:0000313" key="2">
    <source>
        <dbReference type="EMBL" id="OQN98821.1"/>
    </source>
</evidence>
<feature type="region of interest" description="Disordered" evidence="1">
    <location>
        <begin position="108"/>
        <end position="138"/>
    </location>
</feature>
<feature type="compositionally biased region" description="Low complexity" evidence="1">
    <location>
        <begin position="66"/>
        <end position="82"/>
    </location>
</feature>
<keyword evidence="3" id="KW-1185">Reference proteome</keyword>
<evidence type="ECO:0000313" key="3">
    <source>
        <dbReference type="Proteomes" id="UP000192596"/>
    </source>
</evidence>
<protein>
    <submittedName>
        <fullName evidence="2">Uncharacterized protein</fullName>
    </submittedName>
</protein>
<gene>
    <name evidence="2" type="ORF">B0A48_15167</name>
</gene>
<comment type="caution">
    <text evidence="2">The sequence shown here is derived from an EMBL/GenBank/DDBJ whole genome shotgun (WGS) entry which is preliminary data.</text>
</comment>
<dbReference type="AlphaFoldDB" id="A0A1V8SIX6"/>
<reference evidence="3" key="1">
    <citation type="submission" date="2017-03" db="EMBL/GenBank/DDBJ databases">
        <title>Genomes of endolithic fungi from Antarctica.</title>
        <authorList>
            <person name="Coleine C."/>
            <person name="Masonjones S."/>
            <person name="Stajich J.E."/>
        </authorList>
    </citation>
    <scope>NUCLEOTIDE SEQUENCE [LARGE SCALE GENOMIC DNA]</scope>
    <source>
        <strain evidence="3">CCFEE 5527</strain>
    </source>
</reference>